<evidence type="ECO:0000313" key="2">
    <source>
        <dbReference type="EnsemblMetazoa" id="CLYHEMP019739.1"/>
    </source>
</evidence>
<keyword evidence="3" id="KW-1185">Reference proteome</keyword>
<dbReference type="Proteomes" id="UP000594262">
    <property type="component" value="Unplaced"/>
</dbReference>
<feature type="signal peptide" evidence="1">
    <location>
        <begin position="1"/>
        <end position="20"/>
    </location>
</feature>
<dbReference type="EnsemblMetazoa" id="CLYHEMT019739.1">
    <property type="protein sequence ID" value="CLYHEMP019739.1"/>
    <property type="gene ID" value="CLYHEMG019739"/>
</dbReference>
<evidence type="ECO:0000256" key="1">
    <source>
        <dbReference type="SAM" id="SignalP"/>
    </source>
</evidence>
<proteinExistence type="predicted"/>
<keyword evidence="1" id="KW-0732">Signal</keyword>
<dbReference type="AlphaFoldDB" id="A0A7M5XAD6"/>
<feature type="chain" id="PRO_5029691418" evidence="1">
    <location>
        <begin position="21"/>
        <end position="138"/>
    </location>
</feature>
<name>A0A7M5XAD6_9CNID</name>
<reference evidence="2" key="1">
    <citation type="submission" date="2021-01" db="UniProtKB">
        <authorList>
            <consortium name="EnsemblMetazoa"/>
        </authorList>
    </citation>
    <scope>IDENTIFICATION</scope>
</reference>
<evidence type="ECO:0000313" key="3">
    <source>
        <dbReference type="Proteomes" id="UP000594262"/>
    </source>
</evidence>
<accession>A0A7M5XAD6</accession>
<organism evidence="2 3">
    <name type="scientific">Clytia hemisphaerica</name>
    <dbReference type="NCBI Taxonomy" id="252671"/>
    <lineage>
        <taxon>Eukaryota</taxon>
        <taxon>Metazoa</taxon>
        <taxon>Cnidaria</taxon>
        <taxon>Hydrozoa</taxon>
        <taxon>Hydroidolina</taxon>
        <taxon>Leptothecata</taxon>
        <taxon>Obeliida</taxon>
        <taxon>Clytiidae</taxon>
        <taxon>Clytia</taxon>
    </lineage>
</organism>
<sequence>MNTKLIVSCILVVILANCQAHFRIGKRSKFVSRQRQAAPPHNEILNFLQKAGGSRKICQHLLRSSNFGLEKNEAGSYVIDKLQSDVQALKSSHTSAITKYKALLELLEEYCLQNALNAALTSNEDASSSEIEDEVYRK</sequence>
<protein>
    <submittedName>
        <fullName evidence="2">Uncharacterized protein</fullName>
    </submittedName>
</protein>